<evidence type="ECO:0000256" key="4">
    <source>
        <dbReference type="SAM" id="SignalP"/>
    </source>
</evidence>
<evidence type="ECO:0000313" key="6">
    <source>
        <dbReference type="Proteomes" id="UP000254771"/>
    </source>
</evidence>
<keyword evidence="2 3" id="KW-0802">TPR repeat</keyword>
<keyword evidence="6" id="KW-1185">Reference proteome</keyword>
<name>A0A370DU77_9GAMM</name>
<dbReference type="InterPro" id="IPR011990">
    <property type="entry name" value="TPR-like_helical_dom_sf"/>
</dbReference>
<dbReference type="InterPro" id="IPR013360">
    <property type="entry name" value="Pilus_4_PilW"/>
</dbReference>
<dbReference type="EMBL" id="QFXE01000005">
    <property type="protein sequence ID" value="RDH87853.1"/>
    <property type="molecule type" value="Genomic_DNA"/>
</dbReference>
<feature type="repeat" description="TPR" evidence="3">
    <location>
        <begin position="46"/>
        <end position="79"/>
    </location>
</feature>
<reference evidence="5 6" key="1">
    <citation type="journal article" date="2018" name="ISME J.">
        <title>Endosymbiont genomes yield clues of tubeworm success.</title>
        <authorList>
            <person name="Li Y."/>
            <person name="Liles M.R."/>
            <person name="Halanych K.M."/>
        </authorList>
    </citation>
    <scope>NUCLEOTIDE SEQUENCE [LARGE SCALE GENOMIC DNA]</scope>
    <source>
        <strain evidence="5">A1462</strain>
    </source>
</reference>
<dbReference type="Pfam" id="PF13432">
    <property type="entry name" value="TPR_16"/>
    <property type="match status" value="2"/>
</dbReference>
<dbReference type="InterPro" id="IPR051012">
    <property type="entry name" value="CellSynth/LPSAsmb/PSIAsmb"/>
</dbReference>
<gene>
    <name evidence="5" type="ORF">DIZ78_04760</name>
</gene>
<comment type="caution">
    <text evidence="5">The sequence shown here is derived from an EMBL/GenBank/DDBJ whole genome shotgun (WGS) entry which is preliminary data.</text>
</comment>
<dbReference type="Proteomes" id="UP000254771">
    <property type="component" value="Unassembled WGS sequence"/>
</dbReference>
<evidence type="ECO:0000256" key="2">
    <source>
        <dbReference type="ARBA" id="ARBA00022803"/>
    </source>
</evidence>
<evidence type="ECO:0000256" key="1">
    <source>
        <dbReference type="ARBA" id="ARBA00022737"/>
    </source>
</evidence>
<feature type="chain" id="PRO_5016786044" evidence="4">
    <location>
        <begin position="24"/>
        <end position="262"/>
    </location>
</feature>
<sequence length="262" mass="29333">MKGISGLPLFSVLSVVLLMSACAGQETRQEQDNIGDLGRSTQESPADIYLQMGIAYMQDGQPAIALKKLKKGLVVDPDNAEIHNVIAIFYERLGETQLAETHYSEAVKLQPKNPYIHNARGSFFCKQKRYQEAKDEFERAVSNPLYPTPWVALTNAGLCAERADDKTLAESYYRRALSSNKDYPLALYQMAETSLEQGNYLPARGYLERYNSAAQPTAGSLWLGVRIEHALGGREQAAAYKKLLRDRFPDAPEVQLLNKIER</sequence>
<dbReference type="PROSITE" id="PS51257">
    <property type="entry name" value="PROKAR_LIPOPROTEIN"/>
    <property type="match status" value="1"/>
</dbReference>
<evidence type="ECO:0000313" key="5">
    <source>
        <dbReference type="EMBL" id="RDH87853.1"/>
    </source>
</evidence>
<accession>A0A370DU77</accession>
<dbReference type="PROSITE" id="PS50005">
    <property type="entry name" value="TPR"/>
    <property type="match status" value="2"/>
</dbReference>
<dbReference type="PANTHER" id="PTHR45586">
    <property type="entry name" value="TPR REPEAT-CONTAINING PROTEIN PA4667"/>
    <property type="match status" value="1"/>
</dbReference>
<dbReference type="NCBIfam" id="TIGR02521">
    <property type="entry name" value="type_IV_pilW"/>
    <property type="match status" value="1"/>
</dbReference>
<proteinExistence type="predicted"/>
<evidence type="ECO:0000256" key="3">
    <source>
        <dbReference type="PROSITE-ProRule" id="PRU00339"/>
    </source>
</evidence>
<dbReference type="PANTHER" id="PTHR45586:SF1">
    <property type="entry name" value="LIPOPOLYSACCHARIDE ASSEMBLY PROTEIN B"/>
    <property type="match status" value="1"/>
</dbReference>
<organism evidence="5 6">
    <name type="scientific">endosymbiont of Escarpia spicata</name>
    <dbReference type="NCBI Taxonomy" id="2200908"/>
    <lineage>
        <taxon>Bacteria</taxon>
        <taxon>Pseudomonadati</taxon>
        <taxon>Pseudomonadota</taxon>
        <taxon>Gammaproteobacteria</taxon>
        <taxon>sulfur-oxidizing symbionts</taxon>
    </lineage>
</organism>
<keyword evidence="4" id="KW-0732">Signal</keyword>
<dbReference type="AlphaFoldDB" id="A0A370DU77"/>
<dbReference type="InterPro" id="IPR019734">
    <property type="entry name" value="TPR_rpt"/>
</dbReference>
<dbReference type="Gene3D" id="1.25.40.10">
    <property type="entry name" value="Tetratricopeptide repeat domain"/>
    <property type="match status" value="1"/>
</dbReference>
<protein>
    <submittedName>
        <fullName evidence="5">Type IV pilus biogenesis/stability protein PilW</fullName>
    </submittedName>
</protein>
<dbReference type="SUPFAM" id="SSF48452">
    <property type="entry name" value="TPR-like"/>
    <property type="match status" value="1"/>
</dbReference>
<dbReference type="SMART" id="SM00028">
    <property type="entry name" value="TPR"/>
    <property type="match status" value="4"/>
</dbReference>
<feature type="signal peptide" evidence="4">
    <location>
        <begin position="1"/>
        <end position="23"/>
    </location>
</feature>
<feature type="repeat" description="TPR" evidence="3">
    <location>
        <begin position="80"/>
        <end position="113"/>
    </location>
</feature>
<keyword evidence="1" id="KW-0677">Repeat</keyword>